<evidence type="ECO:0000256" key="2">
    <source>
        <dbReference type="SAM" id="SignalP"/>
    </source>
</evidence>
<proteinExistence type="predicted"/>
<gene>
    <name evidence="3" type="ORF">CLV40_1554</name>
</gene>
<sequence length="196" mass="19942">MRVILPVGLAAVLVAGCTSTPPAQPPPSNAALPVFTTTTAPAPRGERTVPDSCGKVLTRDDLDRTLDSVVTGRTEAVVGVALQSIGRTGRIDCYYGVPEGQPNSAAVLTVGLAGYVDSSSALKRVRETVDAERDKGTAPVEVAVGADKGFLLDGTTRSLVVAHGKVTVSITATAALVPADRAADVLGALADRALRG</sequence>
<dbReference type="PROSITE" id="PS51257">
    <property type="entry name" value="PROKAR_LIPOPROTEIN"/>
    <property type="match status" value="1"/>
</dbReference>
<keyword evidence="2" id="KW-0732">Signal</keyword>
<dbReference type="AlphaFoldDB" id="A0A2S6GAZ0"/>
<name>A0A2S6GAZ0_9PSEU</name>
<dbReference type="OrthoDB" id="3691226at2"/>
<dbReference type="Proteomes" id="UP000239203">
    <property type="component" value="Unassembled WGS sequence"/>
</dbReference>
<evidence type="ECO:0000313" key="3">
    <source>
        <dbReference type="EMBL" id="PPK60381.1"/>
    </source>
</evidence>
<evidence type="ECO:0008006" key="5">
    <source>
        <dbReference type="Google" id="ProtNLM"/>
    </source>
</evidence>
<feature type="chain" id="PRO_5038469740" description="DUF3558 domain-containing protein" evidence="2">
    <location>
        <begin position="24"/>
        <end position="196"/>
    </location>
</feature>
<evidence type="ECO:0000313" key="4">
    <source>
        <dbReference type="Proteomes" id="UP000239203"/>
    </source>
</evidence>
<feature type="region of interest" description="Disordered" evidence="1">
    <location>
        <begin position="21"/>
        <end position="49"/>
    </location>
</feature>
<reference evidence="3 4" key="1">
    <citation type="submission" date="2018-02" db="EMBL/GenBank/DDBJ databases">
        <title>Genomic Encyclopedia of Archaeal and Bacterial Type Strains, Phase II (KMG-II): from individual species to whole genera.</title>
        <authorList>
            <person name="Goeker M."/>
        </authorList>
    </citation>
    <scope>NUCLEOTIDE SEQUENCE [LARGE SCALE GENOMIC DNA]</scope>
    <source>
        <strain evidence="3 4">YU 961-1</strain>
    </source>
</reference>
<organism evidence="3 4">
    <name type="scientific">Actinokineospora auranticolor</name>
    <dbReference type="NCBI Taxonomy" id="155976"/>
    <lineage>
        <taxon>Bacteria</taxon>
        <taxon>Bacillati</taxon>
        <taxon>Actinomycetota</taxon>
        <taxon>Actinomycetes</taxon>
        <taxon>Pseudonocardiales</taxon>
        <taxon>Pseudonocardiaceae</taxon>
        <taxon>Actinokineospora</taxon>
    </lineage>
</organism>
<protein>
    <recommendedName>
        <fullName evidence="5">DUF3558 domain-containing protein</fullName>
    </recommendedName>
</protein>
<keyword evidence="4" id="KW-1185">Reference proteome</keyword>
<dbReference type="EMBL" id="PTIX01000055">
    <property type="protein sequence ID" value="PPK60381.1"/>
    <property type="molecule type" value="Genomic_DNA"/>
</dbReference>
<accession>A0A2S6GAZ0</accession>
<feature type="signal peptide" evidence="2">
    <location>
        <begin position="1"/>
        <end position="23"/>
    </location>
</feature>
<dbReference type="RefSeq" id="WP_146108424.1">
    <property type="nucleotide sequence ID" value="NZ_CP154825.1"/>
</dbReference>
<evidence type="ECO:0000256" key="1">
    <source>
        <dbReference type="SAM" id="MobiDB-lite"/>
    </source>
</evidence>
<comment type="caution">
    <text evidence="3">The sequence shown here is derived from an EMBL/GenBank/DDBJ whole genome shotgun (WGS) entry which is preliminary data.</text>
</comment>